<dbReference type="InterPro" id="IPR003961">
    <property type="entry name" value="FN3_dom"/>
</dbReference>
<name>A0ABD0N308_CIRMR</name>
<dbReference type="Gene3D" id="2.60.40.10">
    <property type="entry name" value="Immunoglobulins"/>
    <property type="match status" value="1"/>
</dbReference>
<dbReference type="CDD" id="cd00063">
    <property type="entry name" value="FN3"/>
    <property type="match status" value="1"/>
</dbReference>
<evidence type="ECO:0000259" key="1">
    <source>
        <dbReference type="PROSITE" id="PS50853"/>
    </source>
</evidence>
<dbReference type="EMBL" id="JAMKFB020000024">
    <property type="protein sequence ID" value="KAL0156542.1"/>
    <property type="molecule type" value="Genomic_DNA"/>
</dbReference>
<reference evidence="2 3" key="1">
    <citation type="submission" date="2024-05" db="EMBL/GenBank/DDBJ databases">
        <title>Genome sequencing and assembly of Indian major carp, Cirrhinus mrigala (Hamilton, 1822).</title>
        <authorList>
            <person name="Mohindra V."/>
            <person name="Chowdhury L.M."/>
            <person name="Lal K."/>
            <person name="Jena J.K."/>
        </authorList>
    </citation>
    <scope>NUCLEOTIDE SEQUENCE [LARGE SCALE GENOMIC DNA]</scope>
    <source>
        <strain evidence="2">CM1030</strain>
        <tissue evidence="2">Blood</tissue>
    </source>
</reference>
<feature type="domain" description="Fibronectin type-III" evidence="1">
    <location>
        <begin position="1"/>
        <end position="49"/>
    </location>
</feature>
<dbReference type="InterPro" id="IPR036116">
    <property type="entry name" value="FN3_sf"/>
</dbReference>
<gene>
    <name evidence="2" type="ORF">M9458_047788</name>
</gene>
<protein>
    <recommendedName>
        <fullName evidence="1">Fibronectin type-III domain-containing protein</fullName>
    </recommendedName>
</protein>
<proteinExistence type="predicted"/>
<comment type="caution">
    <text evidence="2">The sequence shown here is derived from an EMBL/GenBank/DDBJ whole genome shotgun (WGS) entry which is preliminary data.</text>
</comment>
<dbReference type="PROSITE" id="PS50853">
    <property type="entry name" value="FN3"/>
    <property type="match status" value="1"/>
</dbReference>
<dbReference type="Pfam" id="PF00041">
    <property type="entry name" value="fn3"/>
    <property type="match status" value="1"/>
</dbReference>
<dbReference type="AlphaFoldDB" id="A0ABD0N308"/>
<feature type="non-terminal residue" evidence="2">
    <location>
        <position position="55"/>
    </location>
</feature>
<sequence length="55" mass="6330">FVVVYRGPSHTFKLQRLSESSRYRFRIQAVTKAGEGPFSETYTFSTTKSLPQTLK</sequence>
<accession>A0ABD0N308</accession>
<feature type="non-terminal residue" evidence="2">
    <location>
        <position position="1"/>
    </location>
</feature>
<keyword evidence="3" id="KW-1185">Reference proteome</keyword>
<dbReference type="InterPro" id="IPR013783">
    <property type="entry name" value="Ig-like_fold"/>
</dbReference>
<evidence type="ECO:0000313" key="2">
    <source>
        <dbReference type="EMBL" id="KAL0156542.1"/>
    </source>
</evidence>
<organism evidence="2 3">
    <name type="scientific">Cirrhinus mrigala</name>
    <name type="common">Mrigala</name>
    <dbReference type="NCBI Taxonomy" id="683832"/>
    <lineage>
        <taxon>Eukaryota</taxon>
        <taxon>Metazoa</taxon>
        <taxon>Chordata</taxon>
        <taxon>Craniata</taxon>
        <taxon>Vertebrata</taxon>
        <taxon>Euteleostomi</taxon>
        <taxon>Actinopterygii</taxon>
        <taxon>Neopterygii</taxon>
        <taxon>Teleostei</taxon>
        <taxon>Ostariophysi</taxon>
        <taxon>Cypriniformes</taxon>
        <taxon>Cyprinidae</taxon>
        <taxon>Labeoninae</taxon>
        <taxon>Labeonini</taxon>
        <taxon>Cirrhinus</taxon>
    </lineage>
</organism>
<dbReference type="Proteomes" id="UP001529510">
    <property type="component" value="Unassembled WGS sequence"/>
</dbReference>
<dbReference type="SUPFAM" id="SSF49265">
    <property type="entry name" value="Fibronectin type III"/>
    <property type="match status" value="1"/>
</dbReference>
<evidence type="ECO:0000313" key="3">
    <source>
        <dbReference type="Proteomes" id="UP001529510"/>
    </source>
</evidence>